<dbReference type="Proteomes" id="UP000008225">
    <property type="component" value="Chromosome 3"/>
</dbReference>
<reference evidence="1" key="3">
    <citation type="submission" date="2025-09" db="UniProtKB">
        <authorList>
            <consortium name="Ensembl"/>
        </authorList>
    </citation>
    <scope>IDENTIFICATION</scope>
</reference>
<keyword evidence="2" id="KW-1185">Reference proteome</keyword>
<reference evidence="1 2" key="1">
    <citation type="submission" date="2009-03" db="EMBL/GenBank/DDBJ databases">
        <authorList>
            <person name="Warren W."/>
            <person name="Ye L."/>
            <person name="Minx P."/>
            <person name="Worley K."/>
            <person name="Gibbs R."/>
            <person name="Wilson R.K."/>
        </authorList>
    </citation>
    <scope>NUCLEOTIDE SEQUENCE [LARGE SCALE GENOMIC DNA]</scope>
</reference>
<dbReference type="PANTHER" id="PTHR46254">
    <property type="entry name" value="PROTEIN GVQW1-RELATED"/>
    <property type="match status" value="1"/>
</dbReference>
<organism evidence="1 2">
    <name type="scientific">Callithrix jacchus</name>
    <name type="common">White-tufted-ear marmoset</name>
    <name type="synonym">Simia Jacchus</name>
    <dbReference type="NCBI Taxonomy" id="9483"/>
    <lineage>
        <taxon>Eukaryota</taxon>
        <taxon>Metazoa</taxon>
        <taxon>Chordata</taxon>
        <taxon>Craniata</taxon>
        <taxon>Vertebrata</taxon>
        <taxon>Euteleostomi</taxon>
        <taxon>Mammalia</taxon>
        <taxon>Eutheria</taxon>
        <taxon>Euarchontoglires</taxon>
        <taxon>Primates</taxon>
        <taxon>Haplorrhini</taxon>
        <taxon>Platyrrhini</taxon>
        <taxon>Cebidae</taxon>
        <taxon>Callitrichinae</taxon>
        <taxon>Callithrix</taxon>
        <taxon>Callithrix</taxon>
    </lineage>
</organism>
<name>A0A8I3W6M1_CALJA</name>
<protein>
    <submittedName>
        <fullName evidence="1">Uncharacterized protein</fullName>
    </submittedName>
</protein>
<reference evidence="1" key="2">
    <citation type="submission" date="2025-08" db="UniProtKB">
        <authorList>
            <consortium name="Ensembl"/>
        </authorList>
    </citation>
    <scope>IDENTIFICATION</scope>
</reference>
<proteinExistence type="predicted"/>
<evidence type="ECO:0000313" key="1">
    <source>
        <dbReference type="Ensembl" id="ENSCJAP00000082570.1"/>
    </source>
</evidence>
<evidence type="ECO:0000313" key="2">
    <source>
        <dbReference type="Proteomes" id="UP000008225"/>
    </source>
</evidence>
<accession>A0A8I3W6M1</accession>
<dbReference type="Ensembl" id="ENSCJAT00000132637.1">
    <property type="protein sequence ID" value="ENSCJAP00000082570.1"/>
    <property type="gene ID" value="ENSCJAG00000082734.1"/>
</dbReference>
<sequence>KSSAEEVTRVVVETARELELKVEPEDGSELLQSLFFFFFETEFHSCHQVAVQWRDLSSLQSLPPGFKQFSCLSLPISWDSRHAPPHPGNFVFLVETGFLHVGQAGLKLPISGVSHHTRPALPSLERLGSCAFNECLLCAQHYICDNIHGIQFN</sequence>
<dbReference type="AlphaFoldDB" id="A0A8I3W6M1"/>
<dbReference type="GeneTree" id="ENSGT00940000164709"/>